<dbReference type="Proteomes" id="UP001183794">
    <property type="component" value="Unassembled WGS sequence"/>
</dbReference>
<proteinExistence type="predicted"/>
<dbReference type="RefSeq" id="WP_310175112.1">
    <property type="nucleotide sequence ID" value="NZ_BAABHE010000002.1"/>
</dbReference>
<gene>
    <name evidence="2" type="ORF">J2S62_002429</name>
</gene>
<keyword evidence="1" id="KW-0812">Transmembrane</keyword>
<reference evidence="2 3" key="1">
    <citation type="submission" date="2023-07" db="EMBL/GenBank/DDBJ databases">
        <title>Sequencing the genomes of 1000 actinobacteria strains.</title>
        <authorList>
            <person name="Klenk H.-P."/>
        </authorList>
    </citation>
    <scope>NUCLEOTIDE SEQUENCE [LARGE SCALE GENOMIC DNA]</scope>
    <source>
        <strain evidence="2 3">DSM 22966</strain>
    </source>
</reference>
<protein>
    <submittedName>
        <fullName evidence="2">TRAP-type C4-dicarboxylate transport system permease large subunit</fullName>
    </submittedName>
</protein>
<feature type="transmembrane region" description="Helical" evidence="1">
    <location>
        <begin position="14"/>
        <end position="32"/>
    </location>
</feature>
<keyword evidence="3" id="KW-1185">Reference proteome</keyword>
<evidence type="ECO:0000256" key="1">
    <source>
        <dbReference type="SAM" id="Phobius"/>
    </source>
</evidence>
<keyword evidence="1" id="KW-0472">Membrane</keyword>
<feature type="transmembrane region" description="Helical" evidence="1">
    <location>
        <begin position="44"/>
        <end position="67"/>
    </location>
</feature>
<evidence type="ECO:0000313" key="2">
    <source>
        <dbReference type="EMBL" id="MDR7348172.1"/>
    </source>
</evidence>
<keyword evidence="1" id="KW-1133">Transmembrane helix</keyword>
<comment type="caution">
    <text evidence="2">The sequence shown here is derived from an EMBL/GenBank/DDBJ whole genome shotgun (WGS) entry which is preliminary data.</text>
</comment>
<feature type="transmembrane region" description="Helical" evidence="1">
    <location>
        <begin position="79"/>
        <end position="98"/>
    </location>
</feature>
<accession>A0ABU2B3K0</accession>
<evidence type="ECO:0000313" key="3">
    <source>
        <dbReference type="Proteomes" id="UP001183794"/>
    </source>
</evidence>
<sequence>MTASTPTGSRIRRWYGIAAAGALTVTVIFATVGDGVDVPEATGLRSVVIGFGHTLVWALLTVALLIAAIRGQWSTPSQIFAVAAALSYGLFLFAVFLWP</sequence>
<name>A0ABU2B3K0_9MICC</name>
<organism evidence="2 3">
    <name type="scientific">Enteractinococcus fodinae</name>
    <dbReference type="NCBI Taxonomy" id="684663"/>
    <lineage>
        <taxon>Bacteria</taxon>
        <taxon>Bacillati</taxon>
        <taxon>Actinomycetota</taxon>
        <taxon>Actinomycetes</taxon>
        <taxon>Micrococcales</taxon>
        <taxon>Micrococcaceae</taxon>
    </lineage>
</organism>
<dbReference type="EMBL" id="JAVDYJ010000001">
    <property type="protein sequence ID" value="MDR7348172.1"/>
    <property type="molecule type" value="Genomic_DNA"/>
</dbReference>